<organism evidence="8">
    <name type="scientific">Oryza punctata</name>
    <name type="common">Red rice</name>
    <dbReference type="NCBI Taxonomy" id="4537"/>
    <lineage>
        <taxon>Eukaryota</taxon>
        <taxon>Viridiplantae</taxon>
        <taxon>Streptophyta</taxon>
        <taxon>Embryophyta</taxon>
        <taxon>Tracheophyta</taxon>
        <taxon>Spermatophyta</taxon>
        <taxon>Magnoliopsida</taxon>
        <taxon>Liliopsida</taxon>
        <taxon>Poales</taxon>
        <taxon>Poaceae</taxon>
        <taxon>BOP clade</taxon>
        <taxon>Oryzoideae</taxon>
        <taxon>Oryzeae</taxon>
        <taxon>Oryzinae</taxon>
        <taxon>Oryza</taxon>
    </lineage>
</organism>
<reference evidence="8" key="1">
    <citation type="submission" date="2015-04" db="UniProtKB">
        <authorList>
            <consortium name="EnsemblPlants"/>
        </authorList>
    </citation>
    <scope>IDENTIFICATION</scope>
</reference>
<dbReference type="GO" id="GO:0009654">
    <property type="term" value="C:photosystem II oxygen evolving complex"/>
    <property type="evidence" value="ECO:0007669"/>
    <property type="project" value="InterPro"/>
</dbReference>
<comment type="subcellular location">
    <subcellularLocation>
        <location evidence="1">Plastid</location>
        <location evidence="1">Chloroplast thylakoid membrane</location>
    </subcellularLocation>
</comment>
<dbReference type="FunFam" id="1.20.120.290:FF:000004">
    <property type="entry name" value="Oxygen-evolving enhancer protein 3"/>
    <property type="match status" value="1"/>
</dbReference>
<protein>
    <submittedName>
        <fullName evidence="8">Uncharacterized protein</fullName>
    </submittedName>
</protein>
<evidence type="ECO:0000256" key="3">
    <source>
        <dbReference type="ARBA" id="ARBA00022640"/>
    </source>
</evidence>
<dbReference type="InterPro" id="IPR054099">
    <property type="entry name" value="PSII_PsbQ_pln"/>
</dbReference>
<keyword evidence="3" id="KW-0934">Plastid</keyword>
<name>A0A0E0KSX6_ORYPU</name>
<evidence type="ECO:0000256" key="6">
    <source>
        <dbReference type="ARBA" id="ARBA00023136"/>
    </source>
</evidence>
<dbReference type="PANTHER" id="PTHR33399:SF6">
    <property type="entry name" value="PSBQ-LIKE PROTEIN 3, CHLOROPLASTIC"/>
    <property type="match status" value="1"/>
</dbReference>
<dbReference type="EnsemblPlants" id="OPUNC04G16760.1">
    <property type="protein sequence ID" value="OPUNC04G16760.1"/>
    <property type="gene ID" value="OPUNC04G16760"/>
</dbReference>
<dbReference type="EnsemblPlants" id="OPUNC04G16760.2">
    <property type="protein sequence ID" value="OPUNC04G16760.2"/>
    <property type="gene ID" value="OPUNC04G16760"/>
</dbReference>
<dbReference type="Gene3D" id="1.20.120.290">
    <property type="entry name" value="Oxygen-evolving enhancer protein 3 (PsbQ), four-helix up-down bundle"/>
    <property type="match status" value="2"/>
</dbReference>
<keyword evidence="4" id="KW-0809">Transit peptide</keyword>
<keyword evidence="9" id="KW-1185">Reference proteome</keyword>
<dbReference type="GO" id="GO:0019898">
    <property type="term" value="C:extrinsic component of membrane"/>
    <property type="evidence" value="ECO:0007669"/>
    <property type="project" value="InterPro"/>
</dbReference>
<proteinExistence type="inferred from homology"/>
<evidence type="ECO:0000256" key="2">
    <source>
        <dbReference type="ARBA" id="ARBA00022528"/>
    </source>
</evidence>
<evidence type="ECO:0000313" key="9">
    <source>
        <dbReference type="Proteomes" id="UP000026962"/>
    </source>
</evidence>
<dbReference type="SUPFAM" id="SSF101112">
    <property type="entry name" value="Oxygen-evolving enhancer protein 3"/>
    <property type="match status" value="2"/>
</dbReference>
<dbReference type="OMA" id="CETDEHK"/>
<dbReference type="STRING" id="4537.A0A0E0KSX6"/>
<sequence length="269" mass="30254">MDHGIELKGCVCRINNCAVELFSMEEDLVIDDEDSWDLLARDLRLKATFLYIDLSRVISSCETDEHKKILTGLANKFFYFMDEHRNGMEQGRLTVQALAAILLSGAQSNRRATPPGEGQRRTPATGRRRLAAALLASQLLLPTATTSVAGAFEFDLRITVPEQSGEEAEAVVKLHARNLVRVKGLIDARSWRELQAALRSSAANLKQDLYAIIQASPASRRPELRRLYSDLFNNVTSLDYAARDKDELRVQEYYSNMITSLDEIFSKIM</sequence>
<dbReference type="GO" id="GO:0009535">
    <property type="term" value="C:chloroplast thylakoid membrane"/>
    <property type="evidence" value="ECO:0007669"/>
    <property type="project" value="UniProtKB-SubCell"/>
</dbReference>
<dbReference type="Gramene" id="OPUNC04G16760.1">
    <property type="protein sequence ID" value="OPUNC04G16760.1"/>
    <property type="gene ID" value="OPUNC04G16760"/>
</dbReference>
<dbReference type="AlphaFoldDB" id="A0A0E0KSX6"/>
<dbReference type="GO" id="GO:0009767">
    <property type="term" value="P:photosynthetic electron transport chain"/>
    <property type="evidence" value="ECO:0007669"/>
    <property type="project" value="TreeGrafter"/>
</dbReference>
<dbReference type="FunFam" id="1.20.120.290:FF:000005">
    <property type="entry name" value="ECA1 (ER-TYPE CA2+-ATPASE 1)"/>
    <property type="match status" value="1"/>
</dbReference>
<dbReference type="HOGENOM" id="CLU_090469_0_0_1"/>
<dbReference type="PANTHER" id="PTHR33399">
    <property type="entry name" value="OXYGEN-EVOLVING ENHANCER PROTEIN 3-1, CHLOROPLASTIC"/>
    <property type="match status" value="1"/>
</dbReference>
<evidence type="ECO:0000313" key="8">
    <source>
        <dbReference type="EnsemblPlants" id="OPUNC04G16760.1"/>
    </source>
</evidence>
<evidence type="ECO:0000256" key="5">
    <source>
        <dbReference type="ARBA" id="ARBA00023078"/>
    </source>
</evidence>
<keyword evidence="5" id="KW-0793">Thylakoid</keyword>
<dbReference type="InterPro" id="IPR023222">
    <property type="entry name" value="PsbQ-like_dom_sf"/>
</dbReference>
<evidence type="ECO:0000256" key="7">
    <source>
        <dbReference type="ARBA" id="ARBA00035649"/>
    </source>
</evidence>
<keyword evidence="2" id="KW-0150">Chloroplast</keyword>
<reference evidence="8" key="2">
    <citation type="submission" date="2018-05" db="EMBL/GenBank/DDBJ databases">
        <title>OpunRS2 (Oryza punctata Reference Sequence Version 2).</title>
        <authorList>
            <person name="Zhang J."/>
            <person name="Kudrna D."/>
            <person name="Lee S."/>
            <person name="Talag J."/>
            <person name="Welchert J."/>
            <person name="Wing R.A."/>
        </authorList>
    </citation>
    <scope>NUCLEOTIDE SEQUENCE [LARGE SCALE GENOMIC DNA]</scope>
</reference>
<dbReference type="Pfam" id="PF05757">
    <property type="entry name" value="PsbQ"/>
    <property type="match status" value="2"/>
</dbReference>
<comment type="similarity">
    <text evidence="7">Belongs to the PsbQ family.</text>
</comment>
<evidence type="ECO:0000256" key="1">
    <source>
        <dbReference type="ARBA" id="ARBA00004334"/>
    </source>
</evidence>
<accession>A0A0E0KSX6</accession>
<dbReference type="GO" id="GO:0005509">
    <property type="term" value="F:calcium ion binding"/>
    <property type="evidence" value="ECO:0007669"/>
    <property type="project" value="InterPro"/>
</dbReference>
<dbReference type="eggNOG" id="ENOG502S24S">
    <property type="taxonomic scope" value="Eukaryota"/>
</dbReference>
<dbReference type="Gramene" id="OPUNC04G16760.2">
    <property type="protein sequence ID" value="OPUNC04G16760.2"/>
    <property type="gene ID" value="OPUNC04G16760"/>
</dbReference>
<keyword evidence="6" id="KW-0472">Membrane</keyword>
<evidence type="ECO:0000256" key="4">
    <source>
        <dbReference type="ARBA" id="ARBA00022946"/>
    </source>
</evidence>
<dbReference type="InterPro" id="IPR008797">
    <property type="entry name" value="PSII_PsbQ"/>
</dbReference>
<dbReference type="Proteomes" id="UP000026962">
    <property type="component" value="Chromosome 4"/>
</dbReference>